<protein>
    <submittedName>
        <fullName evidence="3">Epimerase</fullName>
    </submittedName>
</protein>
<dbReference type="SUPFAM" id="SSF51735">
    <property type="entry name" value="NAD(P)-binding Rossmann-fold domains"/>
    <property type="match status" value="1"/>
</dbReference>
<comment type="caution">
    <text evidence="3">The sequence shown here is derived from an EMBL/GenBank/DDBJ whole genome shotgun (WGS) entry which is preliminary data.</text>
</comment>
<keyword evidence="4" id="KW-1185">Reference proteome</keyword>
<dbReference type="RefSeq" id="WP_166586066.1">
    <property type="nucleotide sequence ID" value="NZ_WWEO01000042.1"/>
</dbReference>
<dbReference type="InterPro" id="IPR001509">
    <property type="entry name" value="Epimerase_deHydtase"/>
</dbReference>
<gene>
    <name evidence="3" type="ORF">GSY63_12095</name>
</gene>
<dbReference type="Pfam" id="PF01370">
    <property type="entry name" value="Epimerase"/>
    <property type="match status" value="1"/>
</dbReference>
<proteinExistence type="predicted"/>
<dbReference type="Gene3D" id="3.40.50.720">
    <property type="entry name" value="NAD(P)-binding Rossmann-like Domain"/>
    <property type="match status" value="1"/>
</dbReference>
<feature type="domain" description="NAD-dependent epimerase/dehydratase" evidence="2">
    <location>
        <begin position="12"/>
        <end position="123"/>
    </location>
</feature>
<evidence type="ECO:0000259" key="2">
    <source>
        <dbReference type="Pfam" id="PF01370"/>
    </source>
</evidence>
<dbReference type="AlphaFoldDB" id="A0A965ZI68"/>
<evidence type="ECO:0000256" key="1">
    <source>
        <dbReference type="ARBA" id="ARBA00004370"/>
    </source>
</evidence>
<dbReference type="Proteomes" id="UP000638732">
    <property type="component" value="Unassembled WGS sequence"/>
</dbReference>
<dbReference type="GO" id="GO:0016020">
    <property type="term" value="C:membrane"/>
    <property type="evidence" value="ECO:0007669"/>
    <property type="project" value="UniProtKB-SubCell"/>
</dbReference>
<reference evidence="3" key="1">
    <citation type="submission" date="2020-01" db="EMBL/GenBank/DDBJ databases">
        <authorList>
            <person name="Seo Y.L."/>
        </authorList>
    </citation>
    <scope>NUCLEOTIDE SEQUENCE</scope>
    <source>
        <strain evidence="3">R11</strain>
    </source>
</reference>
<sequence length="226" mass="25244">MPTDTEQKIRAIITGATGMVGEGVLHECLQHSQVEAVLIINRKPLGVTHPKLKEIIHQDFFDLSPIKDQLVGYNACYFCLGVTSVGKKEPEYYKQTYMLTMHVAEALIETSPDMTFCYVSGAGTDGTEKGSSMWARVKGKTENDLMKLPFKQVFAFRPGFIKPTPGLKNAHAFYKYINWLYPVGRALFPNGFCTLKELGLAMINVTSKGFGKTIIDSKDIHQLERS</sequence>
<evidence type="ECO:0000313" key="4">
    <source>
        <dbReference type="Proteomes" id="UP000638732"/>
    </source>
</evidence>
<name>A0A965ZI68_9SPHI</name>
<dbReference type="PANTHER" id="PTHR14097">
    <property type="entry name" value="OXIDOREDUCTASE HTATIP2"/>
    <property type="match status" value="1"/>
</dbReference>
<dbReference type="PANTHER" id="PTHR14097:SF8">
    <property type="entry name" value="NAD(P)-BINDING DOMAIN-CONTAINING PROTEIN"/>
    <property type="match status" value="1"/>
</dbReference>
<dbReference type="InterPro" id="IPR036291">
    <property type="entry name" value="NAD(P)-bd_dom_sf"/>
</dbReference>
<dbReference type="EMBL" id="WWEO01000042">
    <property type="protein sequence ID" value="NCD70101.1"/>
    <property type="molecule type" value="Genomic_DNA"/>
</dbReference>
<evidence type="ECO:0000313" key="3">
    <source>
        <dbReference type="EMBL" id="NCD70101.1"/>
    </source>
</evidence>
<reference evidence="3" key="2">
    <citation type="submission" date="2020-10" db="EMBL/GenBank/DDBJ databases">
        <title>Mucilaginibacter sp. nov., isolated from soil.</title>
        <authorList>
            <person name="Jeon C.O."/>
        </authorList>
    </citation>
    <scope>NUCLEOTIDE SEQUENCE</scope>
    <source>
        <strain evidence="3">R11</strain>
    </source>
</reference>
<organism evidence="3 4">
    <name type="scientific">Mucilaginibacter agri</name>
    <dbReference type="NCBI Taxonomy" id="2695265"/>
    <lineage>
        <taxon>Bacteria</taxon>
        <taxon>Pseudomonadati</taxon>
        <taxon>Bacteroidota</taxon>
        <taxon>Sphingobacteriia</taxon>
        <taxon>Sphingobacteriales</taxon>
        <taxon>Sphingobacteriaceae</taxon>
        <taxon>Mucilaginibacter</taxon>
    </lineage>
</organism>
<comment type="subcellular location">
    <subcellularLocation>
        <location evidence="1">Membrane</location>
    </subcellularLocation>
</comment>
<accession>A0A965ZI68</accession>